<feature type="compositionally biased region" description="Polar residues" evidence="1">
    <location>
        <begin position="1"/>
        <end position="15"/>
    </location>
</feature>
<evidence type="ECO:0000313" key="3">
    <source>
        <dbReference type="Proteomes" id="UP000827092"/>
    </source>
</evidence>
<proteinExistence type="predicted"/>
<dbReference type="EMBL" id="JAFNEN010000142">
    <property type="protein sequence ID" value="KAG8192253.1"/>
    <property type="molecule type" value="Genomic_DNA"/>
</dbReference>
<name>A0AAV6V8Q1_9ARAC</name>
<accession>A0AAV6V8Q1</accession>
<keyword evidence="3" id="KW-1185">Reference proteome</keyword>
<organism evidence="2 3">
    <name type="scientific">Oedothorax gibbosus</name>
    <dbReference type="NCBI Taxonomy" id="931172"/>
    <lineage>
        <taxon>Eukaryota</taxon>
        <taxon>Metazoa</taxon>
        <taxon>Ecdysozoa</taxon>
        <taxon>Arthropoda</taxon>
        <taxon>Chelicerata</taxon>
        <taxon>Arachnida</taxon>
        <taxon>Araneae</taxon>
        <taxon>Araneomorphae</taxon>
        <taxon>Entelegynae</taxon>
        <taxon>Araneoidea</taxon>
        <taxon>Linyphiidae</taxon>
        <taxon>Erigoninae</taxon>
        <taxon>Oedothorax</taxon>
    </lineage>
</organism>
<reference evidence="2 3" key="1">
    <citation type="journal article" date="2022" name="Nat. Ecol. Evol.">
        <title>A masculinizing supergene underlies an exaggerated male reproductive morph in a spider.</title>
        <authorList>
            <person name="Hendrickx F."/>
            <person name="De Corte Z."/>
            <person name="Sonet G."/>
            <person name="Van Belleghem S.M."/>
            <person name="Kostlbacher S."/>
            <person name="Vangestel C."/>
        </authorList>
    </citation>
    <scope>NUCLEOTIDE SEQUENCE [LARGE SCALE GENOMIC DNA]</scope>
    <source>
        <strain evidence="2">W744_W776</strain>
    </source>
</reference>
<comment type="caution">
    <text evidence="2">The sequence shown here is derived from an EMBL/GenBank/DDBJ whole genome shotgun (WGS) entry which is preliminary data.</text>
</comment>
<sequence>MYRLTNQNSTSTPSRDTSDKWGKREGALCEFSFLHLCGEYEHHGLNCRFQLGRKWETGGTYVMGMLREYQDGLTRPVKRNEKWFVRWLLN</sequence>
<feature type="region of interest" description="Disordered" evidence="1">
    <location>
        <begin position="1"/>
        <end position="21"/>
    </location>
</feature>
<protein>
    <submittedName>
        <fullName evidence="2">Uncharacterized protein</fullName>
    </submittedName>
</protein>
<evidence type="ECO:0000313" key="2">
    <source>
        <dbReference type="EMBL" id="KAG8192253.1"/>
    </source>
</evidence>
<gene>
    <name evidence="2" type="ORF">JTE90_014110</name>
</gene>
<dbReference type="Proteomes" id="UP000827092">
    <property type="component" value="Unassembled WGS sequence"/>
</dbReference>
<evidence type="ECO:0000256" key="1">
    <source>
        <dbReference type="SAM" id="MobiDB-lite"/>
    </source>
</evidence>
<dbReference type="AlphaFoldDB" id="A0AAV6V8Q1"/>